<comment type="cofactor">
    <cofactor evidence="1">
        <name>Fe cation</name>
        <dbReference type="ChEBI" id="CHEBI:24875"/>
    </cofactor>
</comment>
<evidence type="ECO:0000313" key="2">
    <source>
        <dbReference type="EMBL" id="KAL3871419.1"/>
    </source>
</evidence>
<sequence length="299" mass="34192">MSERKSSRGRKRTLTNNFRHNCDFTVTPDMKQKFDDYGYIIVRGLLDKEELELINQAIASPDGVLKHRYSLDDPEGRPLGRVIWTHPGNDITGVLARSEKVAGTSEQLLGGEVYHYHSKLLLKDAETGGRHMWHQDYGYWYHNGCLRPDMLTVFIPIDRCVKENGCLQILPGSHKYGRIEHVRKGIQEEADLSRVEAIKQQTSLIYVEMDPGDAVFFHCNILHTSGPNNSNLRRWAFLTAYNKATNNPIKKHHHACYTPLIKVSNDAIRKCTVFNDLSGKEFIIPGTNSYIIKPTEEQQ</sequence>
<accession>A0ABD3WBY3</accession>
<dbReference type="Pfam" id="PF05721">
    <property type="entry name" value="PhyH"/>
    <property type="match status" value="1"/>
</dbReference>
<comment type="caution">
    <text evidence="2">The sequence shown here is derived from an EMBL/GenBank/DDBJ whole genome shotgun (WGS) entry which is preliminary data.</text>
</comment>
<evidence type="ECO:0000313" key="3">
    <source>
        <dbReference type="Proteomes" id="UP001634394"/>
    </source>
</evidence>
<protein>
    <recommendedName>
        <fullName evidence="4">Phytanoyl-CoA dioxygenase family protein</fullName>
    </recommendedName>
</protein>
<evidence type="ECO:0008006" key="4">
    <source>
        <dbReference type="Google" id="ProtNLM"/>
    </source>
</evidence>
<dbReference type="AlphaFoldDB" id="A0ABD3WBY3"/>
<evidence type="ECO:0000256" key="1">
    <source>
        <dbReference type="ARBA" id="ARBA00001962"/>
    </source>
</evidence>
<dbReference type="PANTHER" id="PTHR20883:SF51">
    <property type="entry name" value="PHYTANOYL-COA HYDROXYLASE"/>
    <property type="match status" value="1"/>
</dbReference>
<dbReference type="EMBL" id="JBJQND010000007">
    <property type="protein sequence ID" value="KAL3871419.1"/>
    <property type="molecule type" value="Genomic_DNA"/>
</dbReference>
<dbReference type="Gene3D" id="2.60.120.620">
    <property type="entry name" value="q2cbj1_9rhob like domain"/>
    <property type="match status" value="1"/>
</dbReference>
<reference evidence="2 3" key="1">
    <citation type="submission" date="2024-11" db="EMBL/GenBank/DDBJ databases">
        <title>Chromosome-level genome assembly of the freshwater bivalve Anodonta woodiana.</title>
        <authorList>
            <person name="Chen X."/>
        </authorList>
    </citation>
    <scope>NUCLEOTIDE SEQUENCE [LARGE SCALE GENOMIC DNA]</scope>
    <source>
        <strain evidence="2">MN2024</strain>
        <tissue evidence="2">Gills</tissue>
    </source>
</reference>
<dbReference type="Proteomes" id="UP001634394">
    <property type="component" value="Unassembled WGS sequence"/>
</dbReference>
<dbReference type="PANTHER" id="PTHR20883">
    <property type="entry name" value="PHYTANOYL-COA DIOXYGENASE DOMAIN CONTAINING 1"/>
    <property type="match status" value="1"/>
</dbReference>
<organism evidence="2 3">
    <name type="scientific">Sinanodonta woodiana</name>
    <name type="common">Chinese pond mussel</name>
    <name type="synonym">Anodonta woodiana</name>
    <dbReference type="NCBI Taxonomy" id="1069815"/>
    <lineage>
        <taxon>Eukaryota</taxon>
        <taxon>Metazoa</taxon>
        <taxon>Spiralia</taxon>
        <taxon>Lophotrochozoa</taxon>
        <taxon>Mollusca</taxon>
        <taxon>Bivalvia</taxon>
        <taxon>Autobranchia</taxon>
        <taxon>Heteroconchia</taxon>
        <taxon>Palaeoheterodonta</taxon>
        <taxon>Unionida</taxon>
        <taxon>Unionoidea</taxon>
        <taxon>Unionidae</taxon>
        <taxon>Unioninae</taxon>
        <taxon>Sinanodonta</taxon>
    </lineage>
</organism>
<dbReference type="SUPFAM" id="SSF51197">
    <property type="entry name" value="Clavaminate synthase-like"/>
    <property type="match status" value="1"/>
</dbReference>
<keyword evidence="3" id="KW-1185">Reference proteome</keyword>
<dbReference type="InterPro" id="IPR008775">
    <property type="entry name" value="Phytyl_CoA_dOase-like"/>
</dbReference>
<name>A0ABD3WBY3_SINWO</name>
<gene>
    <name evidence="2" type="ORF">ACJMK2_039418</name>
</gene>
<proteinExistence type="predicted"/>